<feature type="chain" id="PRO_5009319825" evidence="2">
    <location>
        <begin position="20"/>
        <end position="657"/>
    </location>
</feature>
<accession>A0A1I8H0M2</accession>
<feature type="compositionally biased region" description="Basic residues" evidence="1">
    <location>
        <begin position="496"/>
        <end position="509"/>
    </location>
</feature>
<evidence type="ECO:0000256" key="1">
    <source>
        <dbReference type="SAM" id="MobiDB-lite"/>
    </source>
</evidence>
<keyword evidence="2" id="KW-0732">Signal</keyword>
<sequence length="657" mass="69457">MLVHLLAWIFFNAFNISGAESGMRDGPLDSQAPWTSRLPVRCCSCSSAITIAAPLPLSQMLETANQVRQAVVDHPEAGGVTRWPEGAMEGQPVADTDNNGLKLVWQAVVRVQQRVLAEAARSLGHETGAGDEHNHRSRGRPILRNRQSSDMAGSPGTPTSGSASGRRIMVVMFGSTSGGSGVRTWCSCLRDVPKAIAPTEKVPARTVDPRLMMETWVSQPEAEAVVSKMSEVPWEVKAVVSKMSEVPWEVKAVVSKMSEVPWEVSWEAEVGVSFGVETVSSSAELAVSSSAELAASSSREGTYSGHQSPQNAKHANLNKEILPAHSEAKLERVRPGHRGRGAGQAGQLGQAQQAVQVAVQRIGGTASTAGHLQRVQPQTVVDQVPHSIGQDRPLKIVGNCSKSTTTDTTITNQQFHSRLRFPIHGPVKRRPARHVSGANIGSVVQQALGQRQVAVMANISGVKSASPRAPDLGGWDRSSTLRPGQRLSRHSAMSTRGRRSIRSRRRDRCRRNTVGGSVALCVNSGLLLLLLVARGGGGSGSSDGGQRVLAVAIASGIAVTRGGGGSLQLGHDSGVHRRVGLVQTGRANPLAVLTDLTLWRRPAQLVQAVAAVVIPVQEVAPGVQQAAHNGRLAEIAGHDEGRPASLVYSAGIGAGFQ</sequence>
<evidence type="ECO:0000313" key="3">
    <source>
        <dbReference type="Proteomes" id="UP000095280"/>
    </source>
</evidence>
<evidence type="ECO:0000313" key="4">
    <source>
        <dbReference type="WBParaSite" id="maker-uti_cns_0003751-snap-gene-0.6-mRNA-1"/>
    </source>
</evidence>
<evidence type="ECO:0000256" key="2">
    <source>
        <dbReference type="SAM" id="SignalP"/>
    </source>
</evidence>
<proteinExistence type="predicted"/>
<feature type="region of interest" description="Disordered" evidence="1">
    <location>
        <begin position="122"/>
        <end position="166"/>
    </location>
</feature>
<feature type="signal peptide" evidence="2">
    <location>
        <begin position="1"/>
        <end position="19"/>
    </location>
</feature>
<reference evidence="4" key="1">
    <citation type="submission" date="2016-11" db="UniProtKB">
        <authorList>
            <consortium name="WormBaseParasite"/>
        </authorList>
    </citation>
    <scope>IDENTIFICATION</scope>
</reference>
<protein>
    <submittedName>
        <fullName evidence="4">ANK_REP_REGION domain-containing protein</fullName>
    </submittedName>
</protein>
<feature type="region of interest" description="Disordered" evidence="1">
    <location>
        <begin position="466"/>
        <end position="509"/>
    </location>
</feature>
<keyword evidence="3" id="KW-1185">Reference proteome</keyword>
<name>A0A1I8H0M2_9PLAT</name>
<organism evidence="3 4">
    <name type="scientific">Macrostomum lignano</name>
    <dbReference type="NCBI Taxonomy" id="282301"/>
    <lineage>
        <taxon>Eukaryota</taxon>
        <taxon>Metazoa</taxon>
        <taxon>Spiralia</taxon>
        <taxon>Lophotrochozoa</taxon>
        <taxon>Platyhelminthes</taxon>
        <taxon>Rhabditophora</taxon>
        <taxon>Macrostomorpha</taxon>
        <taxon>Macrostomida</taxon>
        <taxon>Macrostomidae</taxon>
        <taxon>Macrostomum</taxon>
    </lineage>
</organism>
<dbReference type="AlphaFoldDB" id="A0A1I8H0M2"/>
<feature type="compositionally biased region" description="Low complexity" evidence="1">
    <location>
        <begin position="152"/>
        <end position="165"/>
    </location>
</feature>
<dbReference type="WBParaSite" id="maker-uti_cns_0003751-snap-gene-0.6-mRNA-1">
    <property type="protein sequence ID" value="maker-uti_cns_0003751-snap-gene-0.6-mRNA-1"/>
    <property type="gene ID" value="maker-uti_cns_0003751-snap-gene-0.6"/>
</dbReference>
<dbReference type="Proteomes" id="UP000095280">
    <property type="component" value="Unplaced"/>
</dbReference>